<reference evidence="6 7" key="1">
    <citation type="submission" date="2019-12" db="EMBL/GenBank/DDBJ databases">
        <title>Corynebacterium sp. nov., isolated from feces of the Anser Albifrons in China.</title>
        <authorList>
            <person name="Liu Q."/>
        </authorList>
    </citation>
    <scope>NUCLEOTIDE SEQUENCE [LARGE SCALE GENOMIC DNA]</scope>
    <source>
        <strain evidence="6 7">23H37-10</strain>
    </source>
</reference>
<gene>
    <name evidence="6" type="ORF">GP473_05090</name>
</gene>
<dbReference type="GO" id="GO:0046872">
    <property type="term" value="F:metal ion binding"/>
    <property type="evidence" value="ECO:0007669"/>
    <property type="project" value="UniProtKB-KW"/>
</dbReference>
<evidence type="ECO:0000313" key="6">
    <source>
        <dbReference type="EMBL" id="QNH96954.1"/>
    </source>
</evidence>
<evidence type="ECO:0000256" key="1">
    <source>
        <dbReference type="ARBA" id="ARBA00009835"/>
    </source>
</evidence>
<dbReference type="GO" id="GO:0046514">
    <property type="term" value="P:ceramide catabolic process"/>
    <property type="evidence" value="ECO:0007669"/>
    <property type="project" value="InterPro"/>
</dbReference>
<dbReference type="EC" id="3.5.1.23" evidence="4"/>
<feature type="compositionally biased region" description="Basic and acidic residues" evidence="5">
    <location>
        <begin position="219"/>
        <end position="237"/>
    </location>
</feature>
<evidence type="ECO:0000256" key="4">
    <source>
        <dbReference type="RuleBase" id="RU366019"/>
    </source>
</evidence>
<organism evidence="6 7">
    <name type="scientific">Corynebacterium anserum</name>
    <dbReference type="NCBI Taxonomy" id="2684406"/>
    <lineage>
        <taxon>Bacteria</taxon>
        <taxon>Bacillati</taxon>
        <taxon>Actinomycetota</taxon>
        <taxon>Actinomycetes</taxon>
        <taxon>Mycobacteriales</taxon>
        <taxon>Corynebacteriaceae</taxon>
        <taxon>Corynebacterium</taxon>
    </lineage>
</organism>
<dbReference type="KEGG" id="cans:GP473_05090"/>
<comment type="cofactor">
    <cofactor evidence="3">
        <name>Zn(2+)</name>
        <dbReference type="ChEBI" id="CHEBI:29105"/>
    </cofactor>
    <text evidence="3">Binds 1 zinc ion per subunit.</text>
</comment>
<keyword evidence="3" id="KW-0479">Metal-binding</keyword>
<dbReference type="EMBL" id="CP046883">
    <property type="protein sequence ID" value="QNH96954.1"/>
    <property type="molecule type" value="Genomic_DNA"/>
</dbReference>
<protein>
    <recommendedName>
        <fullName evidence="4">Neutral ceramidase</fullName>
        <ecNumber evidence="4">3.5.1.23</ecNumber>
    </recommendedName>
</protein>
<dbReference type="PROSITE" id="PS51318">
    <property type="entry name" value="TAT"/>
    <property type="match status" value="1"/>
</dbReference>
<comment type="catalytic activity">
    <reaction evidence="4">
        <text>an N-acylsphing-4-enine + H2O = sphing-4-enine + a fatty acid</text>
        <dbReference type="Rhea" id="RHEA:20856"/>
        <dbReference type="ChEBI" id="CHEBI:15377"/>
        <dbReference type="ChEBI" id="CHEBI:28868"/>
        <dbReference type="ChEBI" id="CHEBI:52639"/>
        <dbReference type="ChEBI" id="CHEBI:57756"/>
        <dbReference type="EC" id="3.5.1.23"/>
    </reaction>
</comment>
<dbReference type="Gene3D" id="2.60.40.2300">
    <property type="entry name" value="Neutral/alkaline non-lysosomal ceramidase, C-terminal domain"/>
    <property type="match status" value="1"/>
</dbReference>
<feature type="binding site" evidence="3">
    <location>
        <position position="261"/>
    </location>
    <ligand>
        <name>Zn(2+)</name>
        <dbReference type="ChEBI" id="CHEBI:29105"/>
    </ligand>
</feature>
<proteinExistence type="inferred from homology"/>
<dbReference type="InterPro" id="IPR031329">
    <property type="entry name" value="NEUT/ALK_ceramidase_N"/>
</dbReference>
<feature type="binding site" evidence="3">
    <location>
        <position position="510"/>
    </location>
    <ligand>
        <name>Zn(2+)</name>
        <dbReference type="ChEBI" id="CHEBI:29105"/>
    </ligand>
</feature>
<dbReference type="GO" id="GO:0016020">
    <property type="term" value="C:membrane"/>
    <property type="evidence" value="ECO:0007669"/>
    <property type="project" value="GOC"/>
</dbReference>
<evidence type="ECO:0000256" key="5">
    <source>
        <dbReference type="SAM" id="MobiDB-lite"/>
    </source>
</evidence>
<sequence>MEDTTAPCSCASAEALPDNGSVFNSPITRRRFFSGMAAVTGTVLWASSGAERAGAATVGSISVGRGLGDMTGEPWGAGMNGYAVLEQSSIGLQRRQYARAFIFVDPATNERVVEVIADIGLMFQSIFLEVVRRLKAKYGDLYGAHNVLISATHTHVAPGGTSGHLMVDLTTLGFRPVTFEANVQGIVNAIVRAHEDIAPSELTLTKGQVVGGSVNRSKAAWEKNPQKDRDANPDGIDRNSITLHIFREGQSVGFINWFSVHATSMGHTYRHIGTDNKGYAAWATEEAMGVDHRHPESAPYVAAFAQASPGDQTPNLGLTPGSGPGKDDTSHARIMGERIMAAVDGSDTVEVTAGNQVRGTFQWVDCSNIQVDAKWTSDGKPGKTGPAILGAAFAASSQEDGGGEPMLGFNEGMRGGTPWVQALNKVTVPPEIMAIHAPKEMLLPLGYVEGMIQQVHPFYIHRIGGLTLISHGFEATITSGLRLRRVVAEALNVSLDSVVSQGYTNGYGHYVATPEEYSTQNYEGGATIFGRNELPAFQQVFDGLARALKNGDPVDHGKPAGDLTGMIPQSPSGNTWADFPPPGKKFGDILEAPSTVTAGETVTVKLVGANPNNNLRLGEGYFTVEKSDGTVVANDSSESTLITFANNMGQTTVTLDWNSTGYDPGTYTLRYKGDSRTMFGHLDEFEAVSTVQVL</sequence>
<dbReference type="GO" id="GO:0017040">
    <property type="term" value="F:N-acylsphingosine amidohydrolase activity"/>
    <property type="evidence" value="ECO:0007669"/>
    <property type="project" value="UniProtKB-UniRule"/>
</dbReference>
<evidence type="ECO:0000313" key="7">
    <source>
        <dbReference type="Proteomes" id="UP000515275"/>
    </source>
</evidence>
<dbReference type="InterPro" id="IPR006823">
    <property type="entry name" value="Ceramidase_alk"/>
</dbReference>
<name>A0A7G7YR34_9CORY</name>
<accession>A0A7G7YR34</accession>
<dbReference type="InterPro" id="IPR031331">
    <property type="entry name" value="NEUT/ALK_ceramidase_C"/>
</dbReference>
<dbReference type="GO" id="GO:0046512">
    <property type="term" value="P:sphingosine biosynthetic process"/>
    <property type="evidence" value="ECO:0007669"/>
    <property type="project" value="TreeGrafter"/>
</dbReference>
<dbReference type="InterPro" id="IPR006311">
    <property type="entry name" value="TAT_signal"/>
</dbReference>
<feature type="region of interest" description="Disordered" evidence="5">
    <location>
        <begin position="215"/>
        <end position="237"/>
    </location>
</feature>
<dbReference type="Proteomes" id="UP000515275">
    <property type="component" value="Chromosome"/>
</dbReference>
<keyword evidence="4" id="KW-0443">Lipid metabolism</keyword>
<keyword evidence="4" id="KW-0746">Sphingolipid metabolism</keyword>
<dbReference type="PANTHER" id="PTHR12670">
    <property type="entry name" value="CERAMIDASE"/>
    <property type="match status" value="1"/>
</dbReference>
<dbReference type="GO" id="GO:0005576">
    <property type="term" value="C:extracellular region"/>
    <property type="evidence" value="ECO:0007669"/>
    <property type="project" value="TreeGrafter"/>
</dbReference>
<keyword evidence="7" id="KW-1185">Reference proteome</keyword>
<dbReference type="PANTHER" id="PTHR12670:SF1">
    <property type="entry name" value="NEUTRAL CERAMIDASE"/>
    <property type="match status" value="1"/>
</dbReference>
<dbReference type="GO" id="GO:0042759">
    <property type="term" value="P:long-chain fatty acid biosynthetic process"/>
    <property type="evidence" value="ECO:0007669"/>
    <property type="project" value="TreeGrafter"/>
</dbReference>
<keyword evidence="2 4" id="KW-0378">Hydrolase</keyword>
<evidence type="ECO:0000256" key="3">
    <source>
        <dbReference type="PIRSR" id="PIRSR606823-2"/>
    </source>
</evidence>
<keyword evidence="3" id="KW-0862">Zinc</keyword>
<comment type="similarity">
    <text evidence="1 4">Belongs to the neutral ceramidase family.</text>
</comment>
<feature type="binding site" evidence="3">
    <location>
        <position position="474"/>
    </location>
    <ligand>
        <name>Zn(2+)</name>
        <dbReference type="ChEBI" id="CHEBI:29105"/>
    </ligand>
</feature>
<feature type="region of interest" description="Disordered" evidence="5">
    <location>
        <begin position="307"/>
        <end position="328"/>
    </location>
</feature>
<evidence type="ECO:0000256" key="2">
    <source>
        <dbReference type="ARBA" id="ARBA00022801"/>
    </source>
</evidence>
<dbReference type="Pfam" id="PF04734">
    <property type="entry name" value="Ceramidase_alk"/>
    <property type="match status" value="1"/>
</dbReference>
<dbReference type="AlphaFoldDB" id="A0A7G7YR34"/>
<dbReference type="InterPro" id="IPR038445">
    <property type="entry name" value="NCDase_C_sf"/>
</dbReference>
<feature type="binding site" evidence="3">
    <location>
        <position position="153"/>
    </location>
    <ligand>
        <name>Zn(2+)</name>
        <dbReference type="ChEBI" id="CHEBI:29105"/>
    </ligand>
</feature>
<dbReference type="Pfam" id="PF17048">
    <property type="entry name" value="Ceramidse_alk_C"/>
    <property type="match status" value="1"/>
</dbReference>